<dbReference type="Pfam" id="PF02583">
    <property type="entry name" value="Trns_repr_metal"/>
    <property type="match status" value="1"/>
</dbReference>
<proteinExistence type="inferred from homology"/>
<organism evidence="2 3">
    <name type="scientific">Geovibrio thiophilus</name>
    <dbReference type="NCBI Taxonomy" id="139438"/>
    <lineage>
        <taxon>Bacteria</taxon>
        <taxon>Pseudomonadati</taxon>
        <taxon>Deferribacterota</taxon>
        <taxon>Deferribacteres</taxon>
        <taxon>Deferribacterales</taxon>
        <taxon>Geovibrionaceae</taxon>
        <taxon>Geovibrio</taxon>
    </lineage>
</organism>
<protein>
    <submittedName>
        <fullName evidence="2">Transcriptional regulator</fullName>
    </submittedName>
</protein>
<evidence type="ECO:0000313" key="3">
    <source>
        <dbReference type="Proteomes" id="UP000287502"/>
    </source>
</evidence>
<dbReference type="PANTHER" id="PTHR33677:SF3">
    <property type="entry name" value="COPPER-SENSING TRANSCRIPTIONAL REPRESSOR RICR"/>
    <property type="match status" value="1"/>
</dbReference>
<dbReference type="GO" id="GO:0046872">
    <property type="term" value="F:metal ion binding"/>
    <property type="evidence" value="ECO:0007669"/>
    <property type="project" value="InterPro"/>
</dbReference>
<evidence type="ECO:0000256" key="1">
    <source>
        <dbReference type="ARBA" id="ARBA00005260"/>
    </source>
</evidence>
<keyword evidence="3" id="KW-1185">Reference proteome</keyword>
<dbReference type="GO" id="GO:0003677">
    <property type="term" value="F:DNA binding"/>
    <property type="evidence" value="ECO:0007669"/>
    <property type="project" value="InterPro"/>
</dbReference>
<accession>A0A3R5UXV1</accession>
<dbReference type="CDD" id="cd10148">
    <property type="entry name" value="CsoR-like_DUF156"/>
    <property type="match status" value="1"/>
</dbReference>
<comment type="similarity">
    <text evidence="1">Belongs to the FrmR/RcnR family.</text>
</comment>
<reference evidence="2 3" key="1">
    <citation type="submission" date="2019-01" db="EMBL/GenBank/DDBJ databases">
        <title>Geovibrio thiophilus DSM 11263, complete genome.</title>
        <authorList>
            <person name="Spring S."/>
            <person name="Bunk B."/>
            <person name="Sproer C."/>
        </authorList>
    </citation>
    <scope>NUCLEOTIDE SEQUENCE [LARGE SCALE GENOMIC DNA]</scope>
    <source>
        <strain evidence="2 3">DSM 11263</strain>
    </source>
</reference>
<dbReference type="OrthoDB" id="9811244at2"/>
<gene>
    <name evidence="2" type="ORF">EP073_03090</name>
</gene>
<evidence type="ECO:0000313" key="2">
    <source>
        <dbReference type="EMBL" id="QAR32419.1"/>
    </source>
</evidence>
<dbReference type="GO" id="GO:0045892">
    <property type="term" value="P:negative regulation of DNA-templated transcription"/>
    <property type="evidence" value="ECO:0007669"/>
    <property type="project" value="UniProtKB-ARBA"/>
</dbReference>
<dbReference type="PANTHER" id="PTHR33677">
    <property type="entry name" value="TRANSCRIPTIONAL REPRESSOR FRMR-RELATED"/>
    <property type="match status" value="1"/>
</dbReference>
<dbReference type="KEGG" id="gtl:EP073_03090"/>
<name>A0A3R5UXV1_9BACT</name>
<dbReference type="Gene3D" id="1.20.58.1000">
    <property type="entry name" value="Metal-sensitive repressor, helix protomer"/>
    <property type="match status" value="1"/>
</dbReference>
<dbReference type="Proteomes" id="UP000287502">
    <property type="component" value="Chromosome"/>
</dbReference>
<dbReference type="InterPro" id="IPR003735">
    <property type="entry name" value="Metal_Tscrpt_repr"/>
</dbReference>
<dbReference type="InterPro" id="IPR038390">
    <property type="entry name" value="Metal_Tscrpt_repr_sf"/>
</dbReference>
<dbReference type="EMBL" id="CP035108">
    <property type="protein sequence ID" value="QAR32419.1"/>
    <property type="molecule type" value="Genomic_DNA"/>
</dbReference>
<sequence>MLKHADTLDRLKKIQGQIGGIIRMVEDGSYCIDIVNQISAVRGGLDKVTLMVLEKHLKSCVSSAIKEDHPDAVIEELMGTIQRYIK</sequence>
<dbReference type="AlphaFoldDB" id="A0A3R5UXV1"/>